<comment type="caution">
    <text evidence="1">The sequence shown here is derived from an EMBL/GenBank/DDBJ whole genome shotgun (WGS) entry which is preliminary data.</text>
</comment>
<dbReference type="EMBL" id="BOPF01000046">
    <property type="protein sequence ID" value="GIJ51276.1"/>
    <property type="molecule type" value="Genomic_DNA"/>
</dbReference>
<organism evidence="1 2">
    <name type="scientific">Virgisporangium aliadipatigenens</name>
    <dbReference type="NCBI Taxonomy" id="741659"/>
    <lineage>
        <taxon>Bacteria</taxon>
        <taxon>Bacillati</taxon>
        <taxon>Actinomycetota</taxon>
        <taxon>Actinomycetes</taxon>
        <taxon>Micromonosporales</taxon>
        <taxon>Micromonosporaceae</taxon>
        <taxon>Virgisporangium</taxon>
    </lineage>
</organism>
<sequence>MSRRTSALTIALSWATLMMVLFGGLGAAEPSAQGVSLNLRHSLELRLDAHRGPEAVAFEIGAAPVTGLYPGATKPMKLVIVNPTRFDLRIESLAGTVRSTTRPGCAPTPTNLVVRPRVGPPTLPMTVPAYQRREAGSVTLYMPNTVADACQGTVFDIRFQGSGAKVHK</sequence>
<gene>
    <name evidence="1" type="ORF">Val02_81620</name>
</gene>
<dbReference type="Proteomes" id="UP000619260">
    <property type="component" value="Unassembled WGS sequence"/>
</dbReference>
<dbReference type="AlphaFoldDB" id="A0A8J3YWY2"/>
<proteinExistence type="predicted"/>
<evidence type="ECO:0000313" key="2">
    <source>
        <dbReference type="Proteomes" id="UP000619260"/>
    </source>
</evidence>
<dbReference type="RefSeq" id="WP_203904685.1">
    <property type="nucleotide sequence ID" value="NZ_BOPF01000046.1"/>
</dbReference>
<protein>
    <submittedName>
        <fullName evidence="1">Uncharacterized protein</fullName>
    </submittedName>
</protein>
<accession>A0A8J3YWY2</accession>
<reference evidence="1" key="1">
    <citation type="submission" date="2021-01" db="EMBL/GenBank/DDBJ databases">
        <title>Whole genome shotgun sequence of Virgisporangium aliadipatigenens NBRC 105644.</title>
        <authorList>
            <person name="Komaki H."/>
            <person name="Tamura T."/>
        </authorList>
    </citation>
    <scope>NUCLEOTIDE SEQUENCE</scope>
    <source>
        <strain evidence="1">NBRC 105644</strain>
    </source>
</reference>
<keyword evidence="2" id="KW-1185">Reference proteome</keyword>
<name>A0A8J3YWY2_9ACTN</name>
<evidence type="ECO:0000313" key="1">
    <source>
        <dbReference type="EMBL" id="GIJ51276.1"/>
    </source>
</evidence>